<dbReference type="Gene3D" id="3.40.50.150">
    <property type="entry name" value="Vaccinia Virus protein VP39"/>
    <property type="match status" value="1"/>
</dbReference>
<dbReference type="Pfam" id="PF01189">
    <property type="entry name" value="Methyltr_RsmB-F"/>
    <property type="match status" value="1"/>
</dbReference>
<evidence type="ECO:0000256" key="3">
    <source>
        <dbReference type="ARBA" id="ARBA00022691"/>
    </source>
</evidence>
<dbReference type="Proteomes" id="UP000522163">
    <property type="component" value="Unassembled WGS sequence"/>
</dbReference>
<comment type="caution">
    <text evidence="5">Lacks conserved residue(s) required for the propagation of feature annotation.</text>
</comment>
<accession>A0A7W9SI69</accession>
<dbReference type="InterPro" id="IPR049560">
    <property type="entry name" value="MeTrfase_RsmB-F_NOP2_cat"/>
</dbReference>
<dbReference type="Gene3D" id="3.30.70.1170">
    <property type="entry name" value="Sun protein, domain 3"/>
    <property type="match status" value="1"/>
</dbReference>
<dbReference type="PANTHER" id="PTHR22807:SF30">
    <property type="entry name" value="28S RRNA (CYTOSINE(4447)-C(5))-METHYLTRANSFERASE-RELATED"/>
    <property type="match status" value="1"/>
</dbReference>
<name>A0A7W9SI69_9FIRM</name>
<dbReference type="InterPro" id="IPR023267">
    <property type="entry name" value="RCMT"/>
</dbReference>
<organism evidence="8 9">
    <name type="scientific">Oribacterium sinus</name>
    <dbReference type="NCBI Taxonomy" id="237576"/>
    <lineage>
        <taxon>Bacteria</taxon>
        <taxon>Bacillati</taxon>
        <taxon>Bacillota</taxon>
        <taxon>Clostridia</taxon>
        <taxon>Lachnospirales</taxon>
        <taxon>Lachnospiraceae</taxon>
        <taxon>Oribacterium</taxon>
    </lineage>
</organism>
<dbReference type="InterPro" id="IPR027391">
    <property type="entry name" value="Nol1_Nop2_Fmu_2"/>
</dbReference>
<evidence type="ECO:0000256" key="1">
    <source>
        <dbReference type="ARBA" id="ARBA00022603"/>
    </source>
</evidence>
<feature type="active site" description="Nucleophile" evidence="5">
    <location>
        <position position="267"/>
    </location>
</feature>
<dbReference type="RefSeq" id="WP_183684445.1">
    <property type="nucleotide sequence ID" value="NZ_JACHHH010000010.1"/>
</dbReference>
<dbReference type="PRINTS" id="PR02008">
    <property type="entry name" value="RCMTFAMILY"/>
</dbReference>
<sequence length="494" mass="56823">MKESCQKNHISLPEEFSERMKIRLGQEWEAFLEACSLPPKRGLRLNLQKAEANPDFPLEKWKENWKLEELKSESLKLENSKNEYGLALAREYLCDEEYLQSIGVQIGHDAYHEAGLYYIQDPSAMSVVPYMEIRPFDRCLDLCASPGGKSLQMADRLKTEEGGILLSNEFIMERAKNLSKNVERMGYSHVAVSSCSAEELEAQFPAFFSRILVDAPCSGEGMFRKNPEAIADWSLEKVSQCAGLQRDILGHALGMLREGGLLAYSTCTFSEEENEEMREWILEKHPELRFLGERHLYFHNSVGEGQYFSLFRKEGKDLEREDMDISKLSMLWEKKAKKYFYYPSSLKCFLSLPLLRIGIAVLEEGKKSWEWSHSLSHAIDLPKWGDALTKLPEKSPETKLLYRLSLYGEDRRVEAYLNGQEIAVEKEELENFLMADRKGNVNNKKSDKESDKEGDKKSDKGLVLCTCDGLPLGFGYYRNGRLRNLYPKGIRFKK</sequence>
<feature type="region of interest" description="Disordered" evidence="6">
    <location>
        <begin position="440"/>
        <end position="459"/>
    </location>
</feature>
<evidence type="ECO:0000259" key="7">
    <source>
        <dbReference type="PROSITE" id="PS51686"/>
    </source>
</evidence>
<keyword evidence="1 5" id="KW-0489">Methyltransferase</keyword>
<dbReference type="InterPro" id="IPR029063">
    <property type="entry name" value="SAM-dependent_MTases_sf"/>
</dbReference>
<protein>
    <submittedName>
        <fullName evidence="8">16S rRNA C967 or C1407 C5-methylase (RsmB/RsmF family)</fullName>
    </submittedName>
</protein>
<dbReference type="GO" id="GO:0003723">
    <property type="term" value="F:RNA binding"/>
    <property type="evidence" value="ECO:0007669"/>
    <property type="project" value="UniProtKB-UniRule"/>
</dbReference>
<dbReference type="PROSITE" id="PS51686">
    <property type="entry name" value="SAM_MT_RSMB_NOP"/>
    <property type="match status" value="1"/>
</dbReference>
<dbReference type="Gene3D" id="2.30.130.60">
    <property type="match status" value="1"/>
</dbReference>
<feature type="binding site" evidence="5">
    <location>
        <position position="214"/>
    </location>
    <ligand>
        <name>S-adenosyl-L-methionine</name>
        <dbReference type="ChEBI" id="CHEBI:59789"/>
    </ligand>
</feature>
<keyword evidence="3 5" id="KW-0949">S-adenosyl-L-methionine</keyword>
<evidence type="ECO:0000313" key="8">
    <source>
        <dbReference type="EMBL" id="MBB6041896.1"/>
    </source>
</evidence>
<dbReference type="GO" id="GO:0008173">
    <property type="term" value="F:RNA methyltransferase activity"/>
    <property type="evidence" value="ECO:0007669"/>
    <property type="project" value="InterPro"/>
</dbReference>
<comment type="similarity">
    <text evidence="5">Belongs to the class I-like SAM-binding methyltransferase superfamily. RsmB/NOP family.</text>
</comment>
<keyword evidence="4 5" id="KW-0694">RNA-binding</keyword>
<dbReference type="AlphaFoldDB" id="A0A7W9SI69"/>
<evidence type="ECO:0000256" key="5">
    <source>
        <dbReference type="PROSITE-ProRule" id="PRU01023"/>
    </source>
</evidence>
<gene>
    <name evidence="8" type="ORF">HNQ46_001887</name>
</gene>
<dbReference type="GeneID" id="85015419"/>
<evidence type="ECO:0000256" key="2">
    <source>
        <dbReference type="ARBA" id="ARBA00022679"/>
    </source>
</evidence>
<proteinExistence type="inferred from homology"/>
<dbReference type="GO" id="GO:0001510">
    <property type="term" value="P:RNA methylation"/>
    <property type="evidence" value="ECO:0007669"/>
    <property type="project" value="InterPro"/>
</dbReference>
<dbReference type="SUPFAM" id="SSF53335">
    <property type="entry name" value="S-adenosyl-L-methionine-dependent methyltransferases"/>
    <property type="match status" value="1"/>
</dbReference>
<reference evidence="8 9" key="1">
    <citation type="submission" date="2020-08" db="EMBL/GenBank/DDBJ databases">
        <title>Genomic Encyclopedia of Type Strains, Phase IV (KMG-IV): sequencing the most valuable type-strain genomes for metagenomic binning, comparative biology and taxonomic classification.</title>
        <authorList>
            <person name="Goeker M."/>
        </authorList>
    </citation>
    <scope>NUCLEOTIDE SEQUENCE [LARGE SCALE GENOMIC DNA]</scope>
    <source>
        <strain evidence="8 9">DSM 17245</strain>
    </source>
</reference>
<dbReference type="Pfam" id="PF13636">
    <property type="entry name" value="Methyltranf_PUA"/>
    <property type="match status" value="1"/>
</dbReference>
<dbReference type="EMBL" id="JACHHH010000010">
    <property type="protein sequence ID" value="MBB6041896.1"/>
    <property type="molecule type" value="Genomic_DNA"/>
</dbReference>
<feature type="binding site" evidence="5">
    <location>
        <position position="169"/>
    </location>
    <ligand>
        <name>S-adenosyl-L-methionine</name>
        <dbReference type="ChEBI" id="CHEBI:59789"/>
    </ligand>
</feature>
<evidence type="ECO:0000313" key="9">
    <source>
        <dbReference type="Proteomes" id="UP000522163"/>
    </source>
</evidence>
<keyword evidence="2 5" id="KW-0808">Transferase</keyword>
<evidence type="ECO:0000256" key="4">
    <source>
        <dbReference type="ARBA" id="ARBA00022884"/>
    </source>
</evidence>
<comment type="caution">
    <text evidence="8">The sequence shown here is derived from an EMBL/GenBank/DDBJ whole genome shotgun (WGS) entry which is preliminary data.</text>
</comment>
<dbReference type="PANTHER" id="PTHR22807">
    <property type="entry name" value="NOP2 YEAST -RELATED NOL1/NOP2/FMU SUN DOMAIN-CONTAINING"/>
    <property type="match status" value="1"/>
</dbReference>
<feature type="domain" description="SAM-dependent MTase RsmB/NOP-type" evidence="7">
    <location>
        <begin position="31"/>
        <end position="331"/>
    </location>
</feature>
<dbReference type="InterPro" id="IPR001678">
    <property type="entry name" value="MeTrfase_RsmB-F_NOP2_dom"/>
</dbReference>
<evidence type="ECO:0000256" key="6">
    <source>
        <dbReference type="SAM" id="MobiDB-lite"/>
    </source>
</evidence>